<name>A0A3N5YAK2_9ALTE</name>
<evidence type="ECO:0000313" key="6">
    <source>
        <dbReference type="Proteomes" id="UP000275281"/>
    </source>
</evidence>
<dbReference type="PANTHER" id="PTHR22617:SF45">
    <property type="entry name" value="CHEMOTAXIS PROTEIN CHEW"/>
    <property type="match status" value="1"/>
</dbReference>
<dbReference type="AlphaFoldDB" id="A0A3N5YAK2"/>
<proteinExistence type="predicted"/>
<evidence type="ECO:0000259" key="4">
    <source>
        <dbReference type="PROSITE" id="PS50851"/>
    </source>
</evidence>
<dbReference type="SMART" id="SM00260">
    <property type="entry name" value="CheW"/>
    <property type="match status" value="1"/>
</dbReference>
<dbReference type="EMBL" id="RPOK01000001">
    <property type="protein sequence ID" value="RPJ68599.1"/>
    <property type="molecule type" value="Genomic_DNA"/>
</dbReference>
<dbReference type="Gene3D" id="2.40.50.180">
    <property type="entry name" value="CheA-289, Domain 4"/>
    <property type="match status" value="1"/>
</dbReference>
<dbReference type="InterPro" id="IPR039315">
    <property type="entry name" value="CheW"/>
</dbReference>
<dbReference type="OrthoDB" id="9790406at2"/>
<comment type="subcellular location">
    <subcellularLocation>
        <location evidence="1">Cytoplasm</location>
    </subcellularLocation>
</comment>
<keyword evidence="3" id="KW-0963">Cytoplasm</keyword>
<dbReference type="Gene3D" id="2.30.30.40">
    <property type="entry name" value="SH3 Domains"/>
    <property type="match status" value="1"/>
</dbReference>
<dbReference type="GO" id="GO:0005829">
    <property type="term" value="C:cytosol"/>
    <property type="evidence" value="ECO:0007669"/>
    <property type="project" value="TreeGrafter"/>
</dbReference>
<dbReference type="PROSITE" id="PS50851">
    <property type="entry name" value="CHEW"/>
    <property type="match status" value="1"/>
</dbReference>
<accession>A0A3N5YAK2</accession>
<dbReference type="GO" id="GO:0007165">
    <property type="term" value="P:signal transduction"/>
    <property type="evidence" value="ECO:0007669"/>
    <property type="project" value="InterPro"/>
</dbReference>
<dbReference type="InterPro" id="IPR036061">
    <property type="entry name" value="CheW-like_dom_sf"/>
</dbReference>
<keyword evidence="6" id="KW-1185">Reference proteome</keyword>
<protein>
    <recommendedName>
        <fullName evidence="2">Chemotaxis protein CheW</fullName>
    </recommendedName>
</protein>
<evidence type="ECO:0000256" key="3">
    <source>
        <dbReference type="ARBA" id="ARBA00022490"/>
    </source>
</evidence>
<feature type="domain" description="CheW-like" evidence="4">
    <location>
        <begin position="13"/>
        <end position="153"/>
    </location>
</feature>
<dbReference type="SUPFAM" id="SSF50341">
    <property type="entry name" value="CheW-like"/>
    <property type="match status" value="1"/>
</dbReference>
<dbReference type="PANTHER" id="PTHR22617">
    <property type="entry name" value="CHEMOTAXIS SENSOR HISTIDINE KINASE-RELATED"/>
    <property type="match status" value="1"/>
</dbReference>
<dbReference type="GO" id="GO:0006935">
    <property type="term" value="P:chemotaxis"/>
    <property type="evidence" value="ECO:0007669"/>
    <property type="project" value="InterPro"/>
</dbReference>
<organism evidence="5 6">
    <name type="scientific">Alteromonas sediminis</name>
    <dbReference type="NCBI Taxonomy" id="2259342"/>
    <lineage>
        <taxon>Bacteria</taxon>
        <taxon>Pseudomonadati</taxon>
        <taxon>Pseudomonadota</taxon>
        <taxon>Gammaproteobacteria</taxon>
        <taxon>Alteromonadales</taxon>
        <taxon>Alteromonadaceae</taxon>
        <taxon>Alteromonas/Salinimonas group</taxon>
        <taxon>Alteromonas</taxon>
    </lineage>
</organism>
<dbReference type="Pfam" id="PF01584">
    <property type="entry name" value="CheW"/>
    <property type="match status" value="1"/>
</dbReference>
<gene>
    <name evidence="5" type="ORF">DRW07_04135</name>
</gene>
<evidence type="ECO:0000256" key="2">
    <source>
        <dbReference type="ARBA" id="ARBA00021483"/>
    </source>
</evidence>
<dbReference type="InterPro" id="IPR002545">
    <property type="entry name" value="CheW-lke_dom"/>
</dbReference>
<evidence type="ECO:0000313" key="5">
    <source>
        <dbReference type="EMBL" id="RPJ68599.1"/>
    </source>
</evidence>
<evidence type="ECO:0000256" key="1">
    <source>
        <dbReference type="ARBA" id="ARBA00004496"/>
    </source>
</evidence>
<reference evidence="5 6" key="1">
    <citation type="submission" date="2018-11" db="EMBL/GenBank/DDBJ databases">
        <authorList>
            <person name="Ye M.-Q."/>
            <person name="Du Z.-J."/>
        </authorList>
    </citation>
    <scope>NUCLEOTIDE SEQUENCE [LARGE SCALE GENOMIC DNA]</scope>
    <source>
        <strain evidence="5 6">U0105</strain>
    </source>
</reference>
<dbReference type="Proteomes" id="UP000275281">
    <property type="component" value="Unassembled WGS sequence"/>
</dbReference>
<sequence length="167" mass="18875">MTMSNQNTNEALLLEYLTFRLGEETYGLDIMAVKEIRGYEKGTKLANVPEFVLGVVNLRGDIVPIVDLRIRFNVGKPIYDEFTIVIMLNINERFVGIVVDEVCDVIKVDSETIKPAPQFGAVFDMEYLEGLVTVEDIMVILVNIQALVTSDTFALIDKNNEEQERPQ</sequence>
<comment type="caution">
    <text evidence="5">The sequence shown here is derived from an EMBL/GenBank/DDBJ whole genome shotgun (WGS) entry which is preliminary data.</text>
</comment>